<dbReference type="EMBL" id="CAFBLS010000039">
    <property type="protein sequence ID" value="CAB4866230.1"/>
    <property type="molecule type" value="Genomic_DNA"/>
</dbReference>
<gene>
    <name evidence="1" type="ORF">UFOPK3402_00469</name>
</gene>
<dbReference type="AlphaFoldDB" id="A0A6J7D9D2"/>
<reference evidence="1" key="1">
    <citation type="submission" date="2020-05" db="EMBL/GenBank/DDBJ databases">
        <authorList>
            <person name="Chiriac C."/>
            <person name="Salcher M."/>
            <person name="Ghai R."/>
            <person name="Kavagutti S V."/>
        </authorList>
    </citation>
    <scope>NUCLEOTIDE SEQUENCE</scope>
</reference>
<proteinExistence type="predicted"/>
<protein>
    <submittedName>
        <fullName evidence="1">Unannotated protein</fullName>
    </submittedName>
</protein>
<evidence type="ECO:0000313" key="1">
    <source>
        <dbReference type="EMBL" id="CAB4866230.1"/>
    </source>
</evidence>
<name>A0A6J7D9D2_9ZZZZ</name>
<organism evidence="1">
    <name type="scientific">freshwater metagenome</name>
    <dbReference type="NCBI Taxonomy" id="449393"/>
    <lineage>
        <taxon>unclassified sequences</taxon>
        <taxon>metagenomes</taxon>
        <taxon>ecological metagenomes</taxon>
    </lineage>
</organism>
<accession>A0A6J7D9D2</accession>
<sequence length="40" mass="3983">MNAENPGDPSDSAADLTDEELEAVEGGANTNIKHCGVGGP</sequence>